<name>A0ABD5UGW2_9EURY</name>
<dbReference type="Gene3D" id="6.10.30.10">
    <property type="match status" value="1"/>
</dbReference>
<dbReference type="EMBL" id="JBHSXI010000005">
    <property type="protein sequence ID" value="MFC6888519.1"/>
    <property type="molecule type" value="Genomic_DNA"/>
</dbReference>
<comment type="caution">
    <text evidence="3">The sequence shown here is derived from an EMBL/GenBank/DDBJ whole genome shotgun (WGS) entry which is preliminary data.</text>
</comment>
<dbReference type="PANTHER" id="PTHR34075:SF5">
    <property type="entry name" value="BLR3430 PROTEIN"/>
    <property type="match status" value="1"/>
</dbReference>
<dbReference type="AlphaFoldDB" id="A0ABD5UGW2"/>
<dbReference type="InterPro" id="IPR012340">
    <property type="entry name" value="NA-bd_OB-fold"/>
</dbReference>
<dbReference type="Proteomes" id="UP001596333">
    <property type="component" value="Unassembled WGS sequence"/>
</dbReference>
<sequence>MDSWEPRPLSDVTPESERYWAAASEGTLLLSTCPDCGLTIHYPRARCPDCFTETEWLEASGDGTVYSYSAAERMEGWPEDDLPLVVAYVELDEGPRMMTNLVECRPEDVSVGDSVSVAFAATDRKDVGIPVFRLD</sequence>
<dbReference type="Pfam" id="PF01796">
    <property type="entry name" value="OB_ChsH2_C"/>
    <property type="match status" value="1"/>
</dbReference>
<evidence type="ECO:0000259" key="2">
    <source>
        <dbReference type="Pfam" id="PF12172"/>
    </source>
</evidence>
<protein>
    <submittedName>
        <fullName evidence="3">Zn-ribbon domain-containing OB-fold protein</fullName>
    </submittedName>
</protein>
<dbReference type="PANTHER" id="PTHR34075">
    <property type="entry name" value="BLR3430 PROTEIN"/>
    <property type="match status" value="1"/>
</dbReference>
<dbReference type="Pfam" id="PF12172">
    <property type="entry name" value="zf-ChsH2"/>
    <property type="match status" value="1"/>
</dbReference>
<dbReference type="RefSeq" id="WP_379765636.1">
    <property type="nucleotide sequence ID" value="NZ_JBHSXI010000005.1"/>
</dbReference>
<reference evidence="3 4" key="1">
    <citation type="journal article" date="2019" name="Int. J. Syst. Evol. Microbiol.">
        <title>The Global Catalogue of Microorganisms (GCM) 10K type strain sequencing project: providing services to taxonomists for standard genome sequencing and annotation.</title>
        <authorList>
            <consortium name="The Broad Institute Genomics Platform"/>
            <consortium name="The Broad Institute Genome Sequencing Center for Infectious Disease"/>
            <person name="Wu L."/>
            <person name="Ma J."/>
        </authorList>
    </citation>
    <scope>NUCLEOTIDE SEQUENCE [LARGE SCALE GENOMIC DNA]</scope>
    <source>
        <strain evidence="3 4">Y73</strain>
    </source>
</reference>
<accession>A0ABD5UGW2</accession>
<feature type="domain" description="ChsH2 C-terminal OB-fold" evidence="1">
    <location>
        <begin position="56"/>
        <end position="119"/>
    </location>
</feature>
<organism evidence="3 4">
    <name type="scientific">Halorubrum trueperi</name>
    <dbReference type="NCBI Taxonomy" id="2004704"/>
    <lineage>
        <taxon>Archaea</taxon>
        <taxon>Methanobacteriati</taxon>
        <taxon>Methanobacteriota</taxon>
        <taxon>Stenosarchaea group</taxon>
        <taxon>Halobacteria</taxon>
        <taxon>Halobacteriales</taxon>
        <taxon>Haloferacaceae</taxon>
        <taxon>Halorubrum</taxon>
    </lineage>
</organism>
<feature type="domain" description="ChsH2 rubredoxin-like zinc ribbon" evidence="2">
    <location>
        <begin position="20"/>
        <end position="52"/>
    </location>
</feature>
<keyword evidence="4" id="KW-1185">Reference proteome</keyword>
<evidence type="ECO:0000259" key="1">
    <source>
        <dbReference type="Pfam" id="PF01796"/>
    </source>
</evidence>
<evidence type="ECO:0000313" key="3">
    <source>
        <dbReference type="EMBL" id="MFC6888519.1"/>
    </source>
</evidence>
<evidence type="ECO:0000313" key="4">
    <source>
        <dbReference type="Proteomes" id="UP001596333"/>
    </source>
</evidence>
<dbReference type="InterPro" id="IPR002878">
    <property type="entry name" value="ChsH2_C"/>
</dbReference>
<dbReference type="SUPFAM" id="SSF50249">
    <property type="entry name" value="Nucleic acid-binding proteins"/>
    <property type="match status" value="1"/>
</dbReference>
<dbReference type="InterPro" id="IPR022002">
    <property type="entry name" value="ChsH2_Znr"/>
</dbReference>
<dbReference type="InterPro" id="IPR052513">
    <property type="entry name" value="Thioester_dehydratase-like"/>
</dbReference>
<proteinExistence type="predicted"/>
<gene>
    <name evidence="3" type="ORF">ACFQEY_05650</name>
</gene>